<feature type="region of interest" description="Disordered" evidence="11">
    <location>
        <begin position="1"/>
        <end position="74"/>
    </location>
</feature>
<dbReference type="PANTHER" id="PTHR23519:SF1">
    <property type="entry name" value="AUTOPHAGY-RELATED PROTEIN 22"/>
    <property type="match status" value="1"/>
</dbReference>
<dbReference type="GO" id="GO:0032974">
    <property type="term" value="P:amino acid transmembrane export from vacuole"/>
    <property type="evidence" value="ECO:0007669"/>
    <property type="project" value="InterPro"/>
</dbReference>
<evidence type="ECO:0000256" key="8">
    <source>
        <dbReference type="ARBA" id="ARBA00023006"/>
    </source>
</evidence>
<evidence type="ECO:0000256" key="5">
    <source>
        <dbReference type="ARBA" id="ARBA00022692"/>
    </source>
</evidence>
<keyword evidence="5 10" id="KW-0812">Transmembrane</keyword>
<dbReference type="Gene3D" id="1.20.1250.20">
    <property type="entry name" value="MFS general substrate transporter like domains"/>
    <property type="match status" value="1"/>
</dbReference>
<evidence type="ECO:0000313" key="13">
    <source>
        <dbReference type="Proteomes" id="UP001307849"/>
    </source>
</evidence>
<organism evidence="12 13">
    <name type="scientific">Arthrobotrys conoides</name>
    <dbReference type="NCBI Taxonomy" id="74498"/>
    <lineage>
        <taxon>Eukaryota</taxon>
        <taxon>Fungi</taxon>
        <taxon>Dikarya</taxon>
        <taxon>Ascomycota</taxon>
        <taxon>Pezizomycotina</taxon>
        <taxon>Orbiliomycetes</taxon>
        <taxon>Orbiliales</taxon>
        <taxon>Orbiliaceae</taxon>
        <taxon>Arthrobotrys</taxon>
    </lineage>
</organism>
<feature type="transmembrane region" description="Helical" evidence="10">
    <location>
        <begin position="511"/>
        <end position="533"/>
    </location>
</feature>
<name>A0AAN8P9B8_9PEZI</name>
<feature type="transmembrane region" description="Helical" evidence="10">
    <location>
        <begin position="224"/>
        <end position="248"/>
    </location>
</feature>
<comment type="function">
    <text evidence="10">Vacuolar effluxer which mediate the efflux of amino acids resulting from autophagic degradation. The release of autophagic amino acids allows the maintenance of protein synthesis and viability during nitrogen starvation.</text>
</comment>
<dbReference type="PANTHER" id="PTHR23519">
    <property type="entry name" value="AUTOPHAGY-RELATED PROTEIN 22"/>
    <property type="match status" value="1"/>
</dbReference>
<keyword evidence="7 10" id="KW-1133">Transmembrane helix</keyword>
<dbReference type="GO" id="GO:0005774">
    <property type="term" value="C:vacuolar membrane"/>
    <property type="evidence" value="ECO:0007669"/>
    <property type="project" value="UniProtKB-SubCell"/>
</dbReference>
<evidence type="ECO:0000256" key="9">
    <source>
        <dbReference type="ARBA" id="ARBA00023136"/>
    </source>
</evidence>
<keyword evidence="13" id="KW-1185">Reference proteome</keyword>
<keyword evidence="3 10" id="KW-0813">Transport</keyword>
<dbReference type="GO" id="GO:0006914">
    <property type="term" value="P:autophagy"/>
    <property type="evidence" value="ECO:0007669"/>
    <property type="project" value="UniProtKB-KW"/>
</dbReference>
<dbReference type="InterPro" id="IPR050495">
    <property type="entry name" value="ATG22/LtaA_families"/>
</dbReference>
<keyword evidence="9 10" id="KW-0472">Membrane</keyword>
<evidence type="ECO:0000256" key="7">
    <source>
        <dbReference type="ARBA" id="ARBA00022989"/>
    </source>
</evidence>
<comment type="similarity">
    <text evidence="2 10">Belongs to the ATG22 family.</text>
</comment>
<feature type="transmembrane region" description="Helical" evidence="10">
    <location>
        <begin position="164"/>
        <end position="184"/>
    </location>
</feature>
<feature type="transmembrane region" description="Helical" evidence="10">
    <location>
        <begin position="468"/>
        <end position="491"/>
    </location>
</feature>
<evidence type="ECO:0000313" key="12">
    <source>
        <dbReference type="EMBL" id="KAK6520941.1"/>
    </source>
</evidence>
<dbReference type="InterPro" id="IPR044738">
    <property type="entry name" value="Atg22"/>
</dbReference>
<dbReference type="CDD" id="cd17483">
    <property type="entry name" value="MFS_Atg22_like"/>
    <property type="match status" value="1"/>
</dbReference>
<evidence type="ECO:0000256" key="1">
    <source>
        <dbReference type="ARBA" id="ARBA00004128"/>
    </source>
</evidence>
<dbReference type="InterPro" id="IPR024671">
    <property type="entry name" value="Atg22-like"/>
</dbReference>
<comment type="caution">
    <text evidence="12">The sequence shown here is derived from an EMBL/GenBank/DDBJ whole genome shotgun (WGS) entry which is preliminary data.</text>
</comment>
<keyword evidence="6 10" id="KW-0029">Amino-acid transport</keyword>
<gene>
    <name evidence="12" type="primary">ATG22</name>
    <name evidence="12" type="ORF">TWF506_001179</name>
</gene>
<dbReference type="AlphaFoldDB" id="A0AAN8P9B8"/>
<feature type="transmembrane region" description="Helical" evidence="10">
    <location>
        <begin position="409"/>
        <end position="431"/>
    </location>
</feature>
<feature type="transmembrane region" description="Helical" evidence="10">
    <location>
        <begin position="576"/>
        <end position="595"/>
    </location>
</feature>
<keyword evidence="8 10" id="KW-0072">Autophagy</keyword>
<evidence type="ECO:0000256" key="4">
    <source>
        <dbReference type="ARBA" id="ARBA00022554"/>
    </source>
</evidence>
<keyword evidence="4 10" id="KW-0926">Vacuole</keyword>
<feature type="compositionally biased region" description="Gly residues" evidence="11">
    <location>
        <begin position="133"/>
        <end position="142"/>
    </location>
</feature>
<evidence type="ECO:0000256" key="3">
    <source>
        <dbReference type="ARBA" id="ARBA00022448"/>
    </source>
</evidence>
<feature type="transmembrane region" description="Helical" evidence="10">
    <location>
        <begin position="314"/>
        <end position="333"/>
    </location>
</feature>
<feature type="transmembrane region" description="Helical" evidence="10">
    <location>
        <begin position="545"/>
        <end position="564"/>
    </location>
</feature>
<feature type="transmembrane region" description="Helical" evidence="10">
    <location>
        <begin position="196"/>
        <end position="218"/>
    </location>
</feature>
<reference evidence="12 13" key="1">
    <citation type="submission" date="2019-10" db="EMBL/GenBank/DDBJ databases">
        <authorList>
            <person name="Palmer J.M."/>
        </authorList>
    </citation>
    <scope>NUCLEOTIDE SEQUENCE [LARGE SCALE GENOMIC DNA]</scope>
    <source>
        <strain evidence="12 13">TWF506</strain>
    </source>
</reference>
<dbReference type="SUPFAM" id="SSF103473">
    <property type="entry name" value="MFS general substrate transporter"/>
    <property type="match status" value="1"/>
</dbReference>
<proteinExistence type="inferred from homology"/>
<dbReference type="Pfam" id="PF11700">
    <property type="entry name" value="ATG22"/>
    <property type="match status" value="1"/>
</dbReference>
<feature type="transmembrane region" description="Helical" evidence="10">
    <location>
        <begin position="345"/>
        <end position="365"/>
    </location>
</feature>
<evidence type="ECO:0000256" key="10">
    <source>
        <dbReference type="RuleBase" id="RU363073"/>
    </source>
</evidence>
<feature type="transmembrane region" description="Helical" evidence="10">
    <location>
        <begin position="85"/>
        <end position="108"/>
    </location>
</feature>
<comment type="subcellular location">
    <subcellularLocation>
        <location evidence="1 10">Vacuole membrane</location>
        <topology evidence="1 10">Multi-pass membrane protein</topology>
    </subcellularLocation>
</comment>
<feature type="region of interest" description="Disordered" evidence="11">
    <location>
        <begin position="123"/>
        <end position="144"/>
    </location>
</feature>
<dbReference type="Proteomes" id="UP001307849">
    <property type="component" value="Unassembled WGS sequence"/>
</dbReference>
<feature type="transmembrane region" description="Helical" evidence="10">
    <location>
        <begin position="443"/>
        <end position="461"/>
    </location>
</feature>
<accession>A0AAN8P9B8</accession>
<evidence type="ECO:0000256" key="2">
    <source>
        <dbReference type="ARBA" id="ARBA00006978"/>
    </source>
</evidence>
<evidence type="ECO:0000256" key="11">
    <source>
        <dbReference type="SAM" id="MobiDB-lite"/>
    </source>
</evidence>
<dbReference type="InterPro" id="IPR036259">
    <property type="entry name" value="MFS_trans_sf"/>
</dbReference>
<protein>
    <recommendedName>
        <fullName evidence="10">Autophagy-related protein</fullName>
    </recommendedName>
</protein>
<evidence type="ECO:0000256" key="6">
    <source>
        <dbReference type="ARBA" id="ARBA00022970"/>
    </source>
</evidence>
<dbReference type="EMBL" id="JAVHJM010000001">
    <property type="protein sequence ID" value="KAK6520941.1"/>
    <property type="molecule type" value="Genomic_DNA"/>
</dbReference>
<sequence length="624" mass="67796">MAEESYPLSRMDNSDGVQRTSHSRHSSRGNGTALFGDNMDDDNDITVFPGDERNWDSEEDEGLRTTPAYPDEDIRPTSQKEIYGWYSYAWASEVFAICAMGSFIPVLLEQLAREKGHILGNPSARCKSSQNMGPGGASGGKGDGGKAPVCVVDIMGFEINTASFVMYTFSLSVLFQALVIISMSGAADHGRYRKQLLLIFAYIGAIACILMLFVNAQWVGTASLLAQIGNVTFGASYVLMNSFLPLIVRNHPSLKNTPEPQTRLQNPSQVSLEDEDIGAEDATLLGGNTTSVEPETNGKMTPAMRLSTGISSNGIAIGYCGGVILQIICIMIVVSSGSTTNSLQVSIFCVGLWWFFFTIPSAMTLRPRPGPPLPLHDGEKFNWVKYITYSWLGLFQTIRQASKLRDVSLFLVAWFMVSDGVATIASSAIVFAKTNLGMSPPQLAAIGVIMPISGVIGAFSWPKISHWAGWSVGQTISICISMFALIPLYGLMGLLKPVQDAGFGLTRPGEMYALAIWFGFVLGGQGGYCRSLFSELLPRGSEAAFFALYAITDKGSSIFGPTIVGLITDRWGDIRLAFWFILGLLLVPLPFLYFVDVHRGKQAAEDFVRAKEARDADEGDEDFS</sequence>